<feature type="domain" description="THUMP" evidence="4">
    <location>
        <begin position="44"/>
        <end position="155"/>
    </location>
</feature>
<comment type="caution">
    <text evidence="5">The sequence shown here is derived from an EMBL/GenBank/DDBJ whole genome shotgun (WGS) entry which is preliminary data.</text>
</comment>
<protein>
    <submittedName>
        <fullName evidence="5">N6-adenine-specific DNA methylase</fullName>
        <ecNumber evidence="5">2.1.1.-</ecNumber>
    </submittedName>
</protein>
<keyword evidence="6" id="KW-1185">Reference proteome</keyword>
<dbReference type="Gene3D" id="3.30.2130.30">
    <property type="match status" value="1"/>
</dbReference>
<dbReference type="PROSITE" id="PS01261">
    <property type="entry name" value="UPF0020"/>
    <property type="match status" value="1"/>
</dbReference>
<dbReference type="GO" id="GO:0008168">
    <property type="term" value="F:methyltransferase activity"/>
    <property type="evidence" value="ECO:0007669"/>
    <property type="project" value="UniProtKB-KW"/>
</dbReference>
<gene>
    <name evidence="5" type="ORF">JOC77_002024</name>
</gene>
<dbReference type="InterPro" id="IPR029063">
    <property type="entry name" value="SAM-dependent_MTases_sf"/>
</dbReference>
<keyword evidence="3" id="KW-0694">RNA-binding</keyword>
<dbReference type="Pfam" id="PF01170">
    <property type="entry name" value="UPF0020"/>
    <property type="match status" value="1"/>
</dbReference>
<sequence length="378" mass="43021">MKKYTLAATAAMGLESLVANEVRDLGYECEVENGRVIFKGDETAIARTNLWLRTADRVKIIVGEFRAKSFEELFENTKRINWEDYLPEDAEFPVSGKSVKSELYSVPDCQAIVKKAIVERLKSSYKKVSWFQETGPLFKIEVSILKDKATLTIDTSGAGLHRRGYRAEQGEAPIKETLAASLIKLTNWTPDRPFVDPFCGSGTLPIEAAMIGQNIAPGFNREFVSEAWGWISPKIWDEVRTEAEDAANYDQPLDIAGFDIDHKMVEIATQNSMEAGFGELLQFKQMQVRDFTTRKDYGVIIGNPPYGERLGDKPAVEHMYREMGKAFSKLDTWSVYMITSHPDFEKHYGKQATKKRKLFNGFIRTDYYQFFGPRPPRK</sequence>
<dbReference type="Pfam" id="PF02926">
    <property type="entry name" value="THUMP"/>
    <property type="match status" value="1"/>
</dbReference>
<dbReference type="Proteomes" id="UP000823486">
    <property type="component" value="Unassembled WGS sequence"/>
</dbReference>
<dbReference type="GO" id="GO:0032259">
    <property type="term" value="P:methylation"/>
    <property type="evidence" value="ECO:0007669"/>
    <property type="project" value="UniProtKB-KW"/>
</dbReference>
<dbReference type="InterPro" id="IPR054170">
    <property type="entry name" value="RlmL_1st"/>
</dbReference>
<dbReference type="InterPro" id="IPR004114">
    <property type="entry name" value="THUMP_dom"/>
</dbReference>
<dbReference type="SMART" id="SM00981">
    <property type="entry name" value="THUMP"/>
    <property type="match status" value="1"/>
</dbReference>
<dbReference type="PANTHER" id="PTHR47313">
    <property type="entry name" value="RIBOSOMAL RNA LARGE SUBUNIT METHYLTRANSFERASE K/L"/>
    <property type="match status" value="1"/>
</dbReference>
<evidence type="ECO:0000256" key="1">
    <source>
        <dbReference type="ARBA" id="ARBA00022603"/>
    </source>
</evidence>
<dbReference type="PANTHER" id="PTHR47313:SF1">
    <property type="entry name" value="RIBOSOMAL RNA LARGE SUBUNIT METHYLTRANSFERASE K_L"/>
    <property type="match status" value="1"/>
</dbReference>
<dbReference type="SUPFAM" id="SSF53335">
    <property type="entry name" value="S-adenosyl-L-methionine-dependent methyltransferases"/>
    <property type="match status" value="1"/>
</dbReference>
<evidence type="ECO:0000313" key="6">
    <source>
        <dbReference type="Proteomes" id="UP000823486"/>
    </source>
</evidence>
<dbReference type="EC" id="2.1.1.-" evidence="5"/>
<evidence type="ECO:0000256" key="2">
    <source>
        <dbReference type="ARBA" id="ARBA00022679"/>
    </source>
</evidence>
<name>A0ABS2QIH1_9BACI</name>
<organism evidence="5 6">
    <name type="scientific">Peribacillus deserti</name>
    <dbReference type="NCBI Taxonomy" id="673318"/>
    <lineage>
        <taxon>Bacteria</taxon>
        <taxon>Bacillati</taxon>
        <taxon>Bacillota</taxon>
        <taxon>Bacilli</taxon>
        <taxon>Bacillales</taxon>
        <taxon>Bacillaceae</taxon>
        <taxon>Peribacillus</taxon>
    </lineage>
</organism>
<dbReference type="Pfam" id="PF22020">
    <property type="entry name" value="RlmL_1st"/>
    <property type="match status" value="1"/>
</dbReference>
<dbReference type="InterPro" id="IPR053943">
    <property type="entry name" value="RlmKL-like_Mtase_CS"/>
</dbReference>
<dbReference type="Gene3D" id="3.40.50.150">
    <property type="entry name" value="Vaccinia Virus protein VP39"/>
    <property type="match status" value="1"/>
</dbReference>
<evidence type="ECO:0000313" key="5">
    <source>
        <dbReference type="EMBL" id="MBM7692594.1"/>
    </source>
</evidence>
<dbReference type="PROSITE" id="PS51165">
    <property type="entry name" value="THUMP"/>
    <property type="match status" value="1"/>
</dbReference>
<keyword evidence="2 5" id="KW-0808">Transferase</keyword>
<accession>A0ABS2QIH1</accession>
<dbReference type="PROSITE" id="PS00092">
    <property type="entry name" value="N6_MTASE"/>
    <property type="match status" value="1"/>
</dbReference>
<dbReference type="RefSeq" id="WP_204542402.1">
    <property type="nucleotide sequence ID" value="NZ_JAFBFI010000007.1"/>
</dbReference>
<dbReference type="CDD" id="cd11715">
    <property type="entry name" value="THUMP_AdoMetMT"/>
    <property type="match status" value="1"/>
</dbReference>
<proteinExistence type="predicted"/>
<dbReference type="InterPro" id="IPR002052">
    <property type="entry name" value="DNA_methylase_N6_adenine_CS"/>
</dbReference>
<evidence type="ECO:0000259" key="4">
    <source>
        <dbReference type="PROSITE" id="PS51165"/>
    </source>
</evidence>
<evidence type="ECO:0000256" key="3">
    <source>
        <dbReference type="PROSITE-ProRule" id="PRU00529"/>
    </source>
</evidence>
<keyword evidence="1 5" id="KW-0489">Methyltransferase</keyword>
<dbReference type="InterPro" id="IPR000241">
    <property type="entry name" value="RlmKL-like_Mtase"/>
</dbReference>
<reference evidence="5 6" key="1">
    <citation type="submission" date="2021-01" db="EMBL/GenBank/DDBJ databases">
        <title>Genomic Encyclopedia of Type Strains, Phase IV (KMG-IV): sequencing the most valuable type-strain genomes for metagenomic binning, comparative biology and taxonomic classification.</title>
        <authorList>
            <person name="Goeker M."/>
        </authorList>
    </citation>
    <scope>NUCLEOTIDE SEQUENCE [LARGE SCALE GENOMIC DNA]</scope>
    <source>
        <strain evidence="5 6">DSM 105482</strain>
    </source>
</reference>
<dbReference type="EMBL" id="JAFBFI010000007">
    <property type="protein sequence ID" value="MBM7692594.1"/>
    <property type="molecule type" value="Genomic_DNA"/>
</dbReference>